<dbReference type="Gene3D" id="1.20.1270.220">
    <property type="match status" value="1"/>
</dbReference>
<comment type="caution">
    <text evidence="8">The sequence shown here is derived from an EMBL/GenBank/DDBJ whole genome shotgun (WGS) entry which is preliminary data.</text>
</comment>
<feature type="domain" description="C2H2-type" evidence="7">
    <location>
        <begin position="326"/>
        <end position="355"/>
    </location>
</feature>
<reference evidence="8 9" key="1">
    <citation type="journal article" date="2014" name="Genome Biol. Evol.">
        <title>The secreted proteins of Achlya hypogyna and Thraustotheca clavata identify the ancestral oomycete secretome and reveal gene acquisitions by horizontal gene transfer.</title>
        <authorList>
            <person name="Misner I."/>
            <person name="Blouin N."/>
            <person name="Leonard G."/>
            <person name="Richards T.A."/>
            <person name="Lane C.E."/>
        </authorList>
    </citation>
    <scope>NUCLEOTIDE SEQUENCE [LARGE SCALE GENOMIC DNA]</scope>
    <source>
        <strain evidence="8 9">ATCC 48635</strain>
    </source>
</reference>
<dbReference type="InterPro" id="IPR027353">
    <property type="entry name" value="NET_dom"/>
</dbReference>
<keyword evidence="1" id="KW-0479">Metal-binding</keyword>
<feature type="region of interest" description="Disordered" evidence="6">
    <location>
        <begin position="411"/>
        <end position="433"/>
    </location>
</feature>
<dbReference type="GO" id="GO:0000978">
    <property type="term" value="F:RNA polymerase II cis-regulatory region sequence-specific DNA binding"/>
    <property type="evidence" value="ECO:0007669"/>
    <property type="project" value="TreeGrafter"/>
</dbReference>
<evidence type="ECO:0000313" key="9">
    <source>
        <dbReference type="Proteomes" id="UP000243579"/>
    </source>
</evidence>
<dbReference type="FunFam" id="3.30.160.60:FF:000125">
    <property type="entry name" value="Putative zinc finger protein 143"/>
    <property type="match status" value="2"/>
</dbReference>
<evidence type="ECO:0000256" key="1">
    <source>
        <dbReference type="ARBA" id="ARBA00022723"/>
    </source>
</evidence>
<dbReference type="Proteomes" id="UP000243579">
    <property type="component" value="Unassembled WGS sequence"/>
</dbReference>
<dbReference type="Pfam" id="PF00096">
    <property type="entry name" value="zf-C2H2"/>
    <property type="match status" value="4"/>
</dbReference>
<evidence type="ECO:0000256" key="5">
    <source>
        <dbReference type="PROSITE-ProRule" id="PRU00042"/>
    </source>
</evidence>
<proteinExistence type="predicted"/>
<dbReference type="InterPro" id="IPR038336">
    <property type="entry name" value="NET_sf"/>
</dbReference>
<dbReference type="SUPFAM" id="SSF57667">
    <property type="entry name" value="beta-beta-alpha zinc fingers"/>
    <property type="match status" value="3"/>
</dbReference>
<dbReference type="OrthoDB" id="3437960at2759"/>
<feature type="region of interest" description="Disordered" evidence="6">
    <location>
        <begin position="235"/>
        <end position="261"/>
    </location>
</feature>
<keyword evidence="2" id="KW-0677">Repeat</keyword>
<dbReference type="PROSITE" id="PS00028">
    <property type="entry name" value="ZINC_FINGER_C2H2_1"/>
    <property type="match status" value="4"/>
</dbReference>
<dbReference type="InterPro" id="IPR036236">
    <property type="entry name" value="Znf_C2H2_sf"/>
</dbReference>
<dbReference type="EMBL" id="JNBR01000009">
    <property type="protein sequence ID" value="OQS01385.1"/>
    <property type="molecule type" value="Genomic_DNA"/>
</dbReference>
<evidence type="ECO:0000259" key="7">
    <source>
        <dbReference type="PROSITE" id="PS50157"/>
    </source>
</evidence>
<feature type="domain" description="C2H2-type" evidence="7">
    <location>
        <begin position="298"/>
        <end position="325"/>
    </location>
</feature>
<dbReference type="InterPro" id="IPR013087">
    <property type="entry name" value="Znf_C2H2_type"/>
</dbReference>
<dbReference type="SMART" id="SM00355">
    <property type="entry name" value="ZnF_C2H2"/>
    <property type="match status" value="4"/>
</dbReference>
<dbReference type="PROSITE" id="PS50157">
    <property type="entry name" value="ZINC_FINGER_C2H2_2"/>
    <property type="match status" value="4"/>
</dbReference>
<keyword evidence="4" id="KW-0862">Zinc</keyword>
<dbReference type="PANTHER" id="PTHR14003">
    <property type="entry name" value="TRANSCRIPTIONAL REPRESSOR PROTEIN YY"/>
    <property type="match status" value="1"/>
</dbReference>
<sequence length="433" mass="48632">MRAPTFAKIASRSEEAMTRKQTADLVGMPPSHPNPLKRTRSATAREALELPPPSMPAMPSMPSMQMSMLNHGMPTMLPSLERRSSSTFSISSLMPPMDRGLSLAGMQLPSYHSAMEPARQSSLHSDYMYPADIQPMTFDDKQRLVHRITMLPSQYLRGLIDVIKKYQPDTVRQLDEEYVFDLEQMRENTVYAIQDYVQIAFSELDEYVKTLTSVSKGGHPAMGMSMIENYEAPRYASTPKPASEEPAPKRRHAVTSAAVDSATKQVLQTNGQIKFMEQVEMYSKPKTSKTKTKPSQRHQCETCQKMFRGRSELQNHIRTHTGAKPLVCSYAGCGKTYAHSSNLRAHERSHEGIKPYVCHYDGCGKRFAHSVSLKEHIWMHAGVQPYECPFPGCQKRFTQVSNFARHKKLHGAALPSNNAPKPDAPKEATTVDV</sequence>
<dbReference type="AlphaFoldDB" id="A0A1V9ZTQ1"/>
<evidence type="ECO:0000256" key="6">
    <source>
        <dbReference type="SAM" id="MobiDB-lite"/>
    </source>
</evidence>
<organism evidence="8 9">
    <name type="scientific">Achlya hypogyna</name>
    <name type="common">Oomycete</name>
    <name type="synonym">Protoachlya hypogyna</name>
    <dbReference type="NCBI Taxonomy" id="1202772"/>
    <lineage>
        <taxon>Eukaryota</taxon>
        <taxon>Sar</taxon>
        <taxon>Stramenopiles</taxon>
        <taxon>Oomycota</taxon>
        <taxon>Saprolegniomycetes</taxon>
        <taxon>Saprolegniales</taxon>
        <taxon>Achlyaceae</taxon>
        <taxon>Achlya</taxon>
    </lineage>
</organism>
<evidence type="ECO:0000256" key="4">
    <source>
        <dbReference type="ARBA" id="ARBA00022833"/>
    </source>
</evidence>
<dbReference type="GO" id="GO:0000981">
    <property type="term" value="F:DNA-binding transcription factor activity, RNA polymerase II-specific"/>
    <property type="evidence" value="ECO:0007669"/>
    <property type="project" value="TreeGrafter"/>
</dbReference>
<dbReference type="GO" id="GO:0008270">
    <property type="term" value="F:zinc ion binding"/>
    <property type="evidence" value="ECO:0007669"/>
    <property type="project" value="UniProtKB-KW"/>
</dbReference>
<keyword evidence="9" id="KW-1185">Reference proteome</keyword>
<dbReference type="GO" id="GO:0005667">
    <property type="term" value="C:transcription regulator complex"/>
    <property type="evidence" value="ECO:0007669"/>
    <property type="project" value="TreeGrafter"/>
</dbReference>
<dbReference type="Pfam" id="PF17035">
    <property type="entry name" value="BET"/>
    <property type="match status" value="1"/>
</dbReference>
<evidence type="ECO:0000256" key="2">
    <source>
        <dbReference type="ARBA" id="ARBA00022737"/>
    </source>
</evidence>
<feature type="domain" description="C2H2-type" evidence="7">
    <location>
        <begin position="386"/>
        <end position="415"/>
    </location>
</feature>
<dbReference type="GO" id="GO:0031519">
    <property type="term" value="C:PcG protein complex"/>
    <property type="evidence" value="ECO:0007669"/>
    <property type="project" value="TreeGrafter"/>
</dbReference>
<dbReference type="STRING" id="1202772.A0A1V9ZTQ1"/>
<feature type="region of interest" description="Disordered" evidence="6">
    <location>
        <begin position="1"/>
        <end position="38"/>
    </location>
</feature>
<keyword evidence="3 5" id="KW-0863">Zinc-finger</keyword>
<name>A0A1V9ZTQ1_ACHHY</name>
<dbReference type="GO" id="GO:0000785">
    <property type="term" value="C:chromatin"/>
    <property type="evidence" value="ECO:0007669"/>
    <property type="project" value="TreeGrafter"/>
</dbReference>
<feature type="domain" description="C2H2-type" evidence="7">
    <location>
        <begin position="356"/>
        <end position="385"/>
    </location>
</feature>
<protein>
    <recommendedName>
        <fullName evidence="7">C2H2-type domain-containing protein</fullName>
    </recommendedName>
</protein>
<evidence type="ECO:0000313" key="8">
    <source>
        <dbReference type="EMBL" id="OQS01385.1"/>
    </source>
</evidence>
<accession>A0A1V9ZTQ1</accession>
<feature type="compositionally biased region" description="Basic and acidic residues" evidence="6">
    <location>
        <begin position="11"/>
        <end position="22"/>
    </location>
</feature>
<gene>
    <name evidence="8" type="ORF">ACHHYP_01180</name>
</gene>
<dbReference type="Gene3D" id="3.30.160.60">
    <property type="entry name" value="Classic Zinc Finger"/>
    <property type="match status" value="4"/>
</dbReference>
<dbReference type="PANTHER" id="PTHR14003:SF19">
    <property type="entry name" value="YY2 TRANSCRIPTION FACTOR"/>
    <property type="match status" value="1"/>
</dbReference>
<evidence type="ECO:0000256" key="3">
    <source>
        <dbReference type="ARBA" id="ARBA00022771"/>
    </source>
</evidence>